<keyword evidence="1" id="KW-0472">Membrane</keyword>
<keyword evidence="1" id="KW-0812">Transmembrane</keyword>
<sequence>MPFSDLVFTCCGGITFVLVPFAGYVRLFEATVIMFLVASLIFLPPLLAKKLLSRRPSAQTVSTLASVAVCVAAGLARYRLEISSYVKYLQQSIDASRPDEEILRHGYLFYKGSTNERAEGSPTYTREWRRVPHVVDDVLSPSEAAMVSSMLLDRREDFIHVDHLAFALPFFTYGPYWGYHQYSEDHNHNTGVPRPTHETKLTSVYVEYPHAVEKLRGGMLADFSVVYSRVRRALKEALNATSIEYLPGGRTGVPGFHIIPSSLAWSYQLFRFHFDESYEQLMEKVVNEHGVLLDEGACDDESRISFTLALDMPDEESGLNYEHLCYSLERQRYKVGSMVIHAGKLVHAIGHWPYGGYSKNRITLQGFGFRCGGKWYVYW</sequence>
<evidence type="ECO:0000313" key="2">
    <source>
        <dbReference type="EMBL" id="GMI23127.1"/>
    </source>
</evidence>
<organism evidence="2 3">
    <name type="scientific">Tetraparma gracilis</name>
    <dbReference type="NCBI Taxonomy" id="2962635"/>
    <lineage>
        <taxon>Eukaryota</taxon>
        <taxon>Sar</taxon>
        <taxon>Stramenopiles</taxon>
        <taxon>Ochrophyta</taxon>
        <taxon>Bolidophyceae</taxon>
        <taxon>Parmales</taxon>
        <taxon>Triparmaceae</taxon>
        <taxon>Tetraparma</taxon>
    </lineage>
</organism>
<accession>A0ABQ6MBQ2</accession>
<feature type="transmembrane region" description="Helical" evidence="1">
    <location>
        <begin position="6"/>
        <end position="25"/>
    </location>
</feature>
<dbReference type="Proteomes" id="UP001165060">
    <property type="component" value="Unassembled WGS sequence"/>
</dbReference>
<evidence type="ECO:0000313" key="3">
    <source>
        <dbReference type="Proteomes" id="UP001165060"/>
    </source>
</evidence>
<protein>
    <submittedName>
        <fullName evidence="2">Uncharacterized protein</fullName>
    </submittedName>
</protein>
<gene>
    <name evidence="2" type="ORF">TeGR_g4258</name>
</gene>
<evidence type="ECO:0000256" key="1">
    <source>
        <dbReference type="SAM" id="Phobius"/>
    </source>
</evidence>
<dbReference type="EMBL" id="BRYB01001320">
    <property type="protein sequence ID" value="GMI23127.1"/>
    <property type="molecule type" value="Genomic_DNA"/>
</dbReference>
<keyword evidence="3" id="KW-1185">Reference proteome</keyword>
<comment type="caution">
    <text evidence="2">The sequence shown here is derived from an EMBL/GenBank/DDBJ whole genome shotgun (WGS) entry which is preliminary data.</text>
</comment>
<keyword evidence="1" id="KW-1133">Transmembrane helix</keyword>
<proteinExistence type="predicted"/>
<feature type="transmembrane region" description="Helical" evidence="1">
    <location>
        <begin position="32"/>
        <end position="48"/>
    </location>
</feature>
<reference evidence="2 3" key="1">
    <citation type="journal article" date="2023" name="Commun. Biol.">
        <title>Genome analysis of Parmales, the sister group of diatoms, reveals the evolutionary specialization of diatoms from phago-mixotrophs to photoautotrophs.</title>
        <authorList>
            <person name="Ban H."/>
            <person name="Sato S."/>
            <person name="Yoshikawa S."/>
            <person name="Yamada K."/>
            <person name="Nakamura Y."/>
            <person name="Ichinomiya M."/>
            <person name="Sato N."/>
            <person name="Blanc-Mathieu R."/>
            <person name="Endo H."/>
            <person name="Kuwata A."/>
            <person name="Ogata H."/>
        </authorList>
    </citation>
    <scope>NUCLEOTIDE SEQUENCE [LARGE SCALE GENOMIC DNA]</scope>
</reference>
<name>A0ABQ6MBQ2_9STRA</name>